<organism evidence="5 6">
    <name type="scientific">Trypanosoma cruzi</name>
    <dbReference type="NCBI Taxonomy" id="5693"/>
    <lineage>
        <taxon>Eukaryota</taxon>
        <taxon>Discoba</taxon>
        <taxon>Euglenozoa</taxon>
        <taxon>Kinetoplastea</taxon>
        <taxon>Metakinetoplastina</taxon>
        <taxon>Trypanosomatida</taxon>
        <taxon>Trypanosomatidae</taxon>
        <taxon>Trypanosoma</taxon>
        <taxon>Schizotrypanum</taxon>
    </lineage>
</organism>
<name>A0A2V2V471_TRYCR</name>
<dbReference type="VEuPathDB" id="TriTrypDB:BCY84_12135"/>
<dbReference type="VEuPathDB" id="TriTrypDB:TCDM_07411"/>
<dbReference type="VEuPathDB" id="TriTrypDB:TcCL_ESM01462"/>
<dbReference type="PROSITE" id="PS00109">
    <property type="entry name" value="PROTEIN_KINASE_TYR"/>
    <property type="match status" value="1"/>
</dbReference>
<dbReference type="VEuPathDB" id="TriTrypDB:C3747_339g6"/>
<comment type="caution">
    <text evidence="5">The sequence shown here is derived from an EMBL/GenBank/DDBJ whole genome shotgun (WGS) entry which is preliminary data.</text>
</comment>
<evidence type="ECO:0000259" key="4">
    <source>
        <dbReference type="SMART" id="SM00220"/>
    </source>
</evidence>
<dbReference type="SUPFAM" id="SSF56112">
    <property type="entry name" value="Protein kinase-like (PK-like)"/>
    <property type="match status" value="1"/>
</dbReference>
<dbReference type="VEuPathDB" id="TriTrypDB:TcCLB.505193.60"/>
<dbReference type="GO" id="GO:0005524">
    <property type="term" value="F:ATP binding"/>
    <property type="evidence" value="ECO:0007669"/>
    <property type="project" value="UniProtKB-KW"/>
</dbReference>
<dbReference type="Proteomes" id="UP000246078">
    <property type="component" value="Unassembled WGS sequence"/>
</dbReference>
<dbReference type="InterPro" id="IPR011009">
    <property type="entry name" value="Kinase-like_dom_sf"/>
</dbReference>
<dbReference type="PANTHER" id="PTHR48012">
    <property type="entry name" value="STERILE20-LIKE KINASE, ISOFORM B-RELATED"/>
    <property type="match status" value="1"/>
</dbReference>
<dbReference type="InterPro" id="IPR000719">
    <property type="entry name" value="Prot_kinase_dom"/>
</dbReference>
<gene>
    <name evidence="5" type="ORF">C3747_339g6</name>
</gene>
<feature type="region of interest" description="Disordered" evidence="3">
    <location>
        <begin position="1"/>
        <end position="43"/>
    </location>
</feature>
<dbReference type="VEuPathDB" id="TriTrypDB:TcYC6_0086150"/>
<dbReference type="OrthoDB" id="5979581at2759"/>
<sequence>MGCSQSKTRTKEWGGPQQRRRSPLKNPSERHGEPVVADAEIPPFSPDKELVTWYNAQLEEGRKIFCAPPAALDKSPLPGTPVGSSHTKKKRGFPENVGNDEALTLYQVSPLNHVIGQGYFSRVMLADMTVQSTTADALAKNGIEAHLHPRKDLSHGASLGSTKANLLDATHSASRRYLIACKEYALAGDSAFFIYNQLRKEVKRLTHLTFSPRLLKVLHMEAVYEDSSTTENDTGRRLKLFKGMASHFAGEGVAGGSKKHGFRKQGDRSSAGNSHKIPEKVRIYMEYAKYGTLRNMLLSEIPKKFGKTYMHELTVRAYLREVLIALAFLHENDVVHADLCAKNIYISDHITNVYTTCFPAYIADIPAGKFATVPAEWVRRVLALMDPACMQPQYCSGEVDKVHNDSVMTHLGWLPSVEASGMQNHGETEVSPAVPTTRVEEEQGHHFHTITSGHAVASAAAAAVAENNYRQNNADENEAEDDRCRWVDEGVRMYLQEHSYNDDDNIPLPSPLSSLEGGNVFMSPKLDGVTILRNGSFSRSPLLPSIPPLLLNQTVSGEYSQNTIKRIMSSMQNSSTSVCPQGDESLKQMNPDALAGNSGHHERHEGGLVKSPLARRSRKPLIKLGNYGRVRPILVGDSDKDVHKLGRVTHLAPENVQGASFTSASDIYAFAMTFIELTTPNDGLFADQRPTDMEPPRTRQGKSEYDAAWLANIKRYLFKNDNVVPLPPQLSEECKAMLRLCLQYDPARRPTAVELLQCKYFLLGHWVNVATKNGKIEAPWLDTNYEAAAEAAGLPRLPSETGIYDVGTLLRGRAGGKKKPAKRI</sequence>
<evidence type="ECO:0000313" key="5">
    <source>
        <dbReference type="EMBL" id="PWU91367.1"/>
    </source>
</evidence>
<dbReference type="VEuPathDB" id="TriTrypDB:TCSYLVIO_003600"/>
<dbReference type="AlphaFoldDB" id="A0A2V2V471"/>
<dbReference type="VEuPathDB" id="TriTrypDB:TcBrA4_0095050"/>
<evidence type="ECO:0000256" key="3">
    <source>
        <dbReference type="SAM" id="MobiDB-lite"/>
    </source>
</evidence>
<keyword evidence="2" id="KW-0067">ATP-binding</keyword>
<dbReference type="SMART" id="SM00220">
    <property type="entry name" value="S_TKc"/>
    <property type="match status" value="1"/>
</dbReference>
<dbReference type="InterPro" id="IPR050629">
    <property type="entry name" value="STE20/SPS1-PAK"/>
</dbReference>
<dbReference type="EMBL" id="PRFC01000339">
    <property type="protein sequence ID" value="PWU91367.1"/>
    <property type="molecule type" value="Genomic_DNA"/>
</dbReference>
<evidence type="ECO:0000256" key="2">
    <source>
        <dbReference type="ARBA" id="ARBA00022840"/>
    </source>
</evidence>
<dbReference type="InterPro" id="IPR008266">
    <property type="entry name" value="Tyr_kinase_AS"/>
</dbReference>
<dbReference type="GO" id="GO:0004674">
    <property type="term" value="F:protein serine/threonine kinase activity"/>
    <property type="evidence" value="ECO:0007669"/>
    <property type="project" value="TreeGrafter"/>
</dbReference>
<protein>
    <recommendedName>
        <fullName evidence="4">Protein kinase domain-containing protein</fullName>
    </recommendedName>
</protein>
<dbReference type="VEuPathDB" id="TriTrypDB:TcG_07300"/>
<dbReference type="VEuPathDB" id="TriTrypDB:C4B63_24g220"/>
<keyword evidence="1" id="KW-0547">Nucleotide-binding</keyword>
<dbReference type="VEuPathDB" id="TriTrypDB:TcCLB.503409.10"/>
<reference evidence="5 6" key="1">
    <citation type="journal article" date="2018" name="Microb. Genom.">
        <title>Expanding an expanded genome: long-read sequencing of Trypanosoma cruzi.</title>
        <authorList>
            <person name="Berna L."/>
            <person name="Rodriguez M."/>
            <person name="Chiribao M.L."/>
            <person name="Parodi-Talice A."/>
            <person name="Pita S."/>
            <person name="Rijo G."/>
            <person name="Alvarez-Valin F."/>
            <person name="Robello C."/>
        </authorList>
    </citation>
    <scope>NUCLEOTIDE SEQUENCE [LARGE SCALE GENOMIC DNA]</scope>
    <source>
        <strain evidence="5 6">TCC</strain>
    </source>
</reference>
<feature type="domain" description="Protein kinase" evidence="4">
    <location>
        <begin position="192"/>
        <end position="761"/>
    </location>
</feature>
<accession>A0A2V2V471</accession>
<proteinExistence type="predicted"/>
<evidence type="ECO:0000256" key="1">
    <source>
        <dbReference type="ARBA" id="ARBA00022741"/>
    </source>
</evidence>
<dbReference type="OMA" id="YFPAYIS"/>
<feature type="region of interest" description="Disordered" evidence="3">
    <location>
        <begin position="252"/>
        <end position="274"/>
    </location>
</feature>
<feature type="region of interest" description="Disordered" evidence="3">
    <location>
        <begin position="73"/>
        <end position="96"/>
    </location>
</feature>
<dbReference type="GO" id="GO:0005737">
    <property type="term" value="C:cytoplasm"/>
    <property type="evidence" value="ECO:0007669"/>
    <property type="project" value="TreeGrafter"/>
</dbReference>
<dbReference type="VEuPathDB" id="TriTrypDB:Tc_MARK_6562"/>
<dbReference type="Pfam" id="PF00069">
    <property type="entry name" value="Pkinase"/>
    <property type="match status" value="2"/>
</dbReference>
<dbReference type="VEuPathDB" id="TriTrypDB:ECC02_009293"/>
<dbReference type="Gene3D" id="1.10.510.10">
    <property type="entry name" value="Transferase(Phosphotransferase) domain 1"/>
    <property type="match status" value="2"/>
</dbReference>
<evidence type="ECO:0000313" key="6">
    <source>
        <dbReference type="Proteomes" id="UP000246078"/>
    </source>
</evidence>